<dbReference type="EMBL" id="OBEB01000002">
    <property type="protein sequence ID" value="SNY49266.1"/>
    <property type="molecule type" value="Genomic_DNA"/>
</dbReference>
<keyword evidence="1" id="KW-0489">Methyltransferase</keyword>
<dbReference type="Gene3D" id="3.40.50.150">
    <property type="entry name" value="Vaccinia Virus protein VP39"/>
    <property type="match status" value="1"/>
</dbReference>
<organism evidence="1 2">
    <name type="scientific">Arsukibacterium tuosuense</name>
    <dbReference type="NCBI Taxonomy" id="1323745"/>
    <lineage>
        <taxon>Bacteria</taxon>
        <taxon>Pseudomonadati</taxon>
        <taxon>Pseudomonadota</taxon>
        <taxon>Gammaproteobacteria</taxon>
        <taxon>Chromatiales</taxon>
        <taxon>Chromatiaceae</taxon>
        <taxon>Arsukibacterium</taxon>
    </lineage>
</organism>
<protein>
    <submittedName>
        <fullName evidence="1">Methyltransferase domain-containing protein</fullName>
    </submittedName>
</protein>
<dbReference type="Pfam" id="PF13489">
    <property type="entry name" value="Methyltransf_23"/>
    <property type="match status" value="1"/>
</dbReference>
<dbReference type="RefSeq" id="WP_097110594.1">
    <property type="nucleotide sequence ID" value="NZ_OBEB01000002.1"/>
</dbReference>
<sequence>MALSANSYCPLCRATGPELYHQDKQRSYFRCNICALVFADRGSLLSRDAEYAQYLLHNNDLNDNGYRQFLARLSEPLLAKLPGVGHSGLDYGCGPGPLLAKILTEAGQQMQLWDPFFADDPVVLQQRYDFICCSEAIEHFVQPQHEWQLWLQLLKPAGLLAIMTKRYTDSEAFSRWHYKNDPTHVSFFHQDTFSWLAAQAKMTADFVTNDVVILQKTG</sequence>
<name>A0A285IQA1_9GAMM</name>
<keyword evidence="2" id="KW-1185">Reference proteome</keyword>
<dbReference type="GO" id="GO:0032259">
    <property type="term" value="P:methylation"/>
    <property type="evidence" value="ECO:0007669"/>
    <property type="project" value="UniProtKB-KW"/>
</dbReference>
<dbReference type="Proteomes" id="UP000219353">
    <property type="component" value="Unassembled WGS sequence"/>
</dbReference>
<dbReference type="GO" id="GO:0008168">
    <property type="term" value="F:methyltransferase activity"/>
    <property type="evidence" value="ECO:0007669"/>
    <property type="project" value="UniProtKB-KW"/>
</dbReference>
<dbReference type="InterPro" id="IPR029063">
    <property type="entry name" value="SAM-dependent_MTases_sf"/>
</dbReference>
<proteinExistence type="predicted"/>
<dbReference type="AlphaFoldDB" id="A0A285IQA1"/>
<accession>A0A285IQA1</accession>
<gene>
    <name evidence="1" type="ORF">SAMN06297280_1311</name>
</gene>
<keyword evidence="1" id="KW-0808">Transferase</keyword>
<evidence type="ECO:0000313" key="1">
    <source>
        <dbReference type="EMBL" id="SNY49266.1"/>
    </source>
</evidence>
<evidence type="ECO:0000313" key="2">
    <source>
        <dbReference type="Proteomes" id="UP000219353"/>
    </source>
</evidence>
<dbReference type="OrthoDB" id="9791944at2"/>
<reference evidence="2" key="1">
    <citation type="submission" date="2017-09" db="EMBL/GenBank/DDBJ databases">
        <authorList>
            <person name="Varghese N."/>
            <person name="Submissions S."/>
        </authorList>
    </citation>
    <scope>NUCLEOTIDE SEQUENCE [LARGE SCALE GENOMIC DNA]</scope>
    <source>
        <strain evidence="2">CGMCC 1.12461</strain>
    </source>
</reference>
<dbReference type="SUPFAM" id="SSF53335">
    <property type="entry name" value="S-adenosyl-L-methionine-dependent methyltransferases"/>
    <property type="match status" value="1"/>
</dbReference>